<evidence type="ECO:0000313" key="2">
    <source>
        <dbReference type="EMBL" id="OGK44633.1"/>
    </source>
</evidence>
<reference evidence="2 3" key="1">
    <citation type="journal article" date="2016" name="Nat. Commun.">
        <title>Thousands of microbial genomes shed light on interconnected biogeochemical processes in an aquifer system.</title>
        <authorList>
            <person name="Anantharaman K."/>
            <person name="Brown C.T."/>
            <person name="Hug L.A."/>
            <person name="Sharon I."/>
            <person name="Castelle C.J."/>
            <person name="Probst A.J."/>
            <person name="Thomas B.C."/>
            <person name="Singh A."/>
            <person name="Wilkins M.J."/>
            <person name="Karaoz U."/>
            <person name="Brodie E.L."/>
            <person name="Williams K.H."/>
            <person name="Hubbard S.S."/>
            <person name="Banfield J.F."/>
        </authorList>
    </citation>
    <scope>NUCLEOTIDE SEQUENCE [LARGE SCALE GENOMIC DNA]</scope>
</reference>
<gene>
    <name evidence="2" type="ORF">A3B40_02820</name>
</gene>
<name>A0A1F7IMV2_9BACT</name>
<feature type="domain" description="NTP pyrophosphohydrolase MazG-like" evidence="1">
    <location>
        <begin position="35"/>
        <end position="106"/>
    </location>
</feature>
<evidence type="ECO:0000259" key="1">
    <source>
        <dbReference type="Pfam" id="PF03819"/>
    </source>
</evidence>
<organism evidence="2 3">
    <name type="scientific">Candidatus Roizmanbacteria bacterium RIFCSPLOWO2_01_FULL_37_16</name>
    <dbReference type="NCBI Taxonomy" id="1802058"/>
    <lineage>
        <taxon>Bacteria</taxon>
        <taxon>Candidatus Roizmaniibacteriota</taxon>
    </lineage>
</organism>
<accession>A0A1F7IMV2</accession>
<dbReference type="InterPro" id="IPR004518">
    <property type="entry name" value="MazG-like_dom"/>
</dbReference>
<dbReference type="Proteomes" id="UP000178040">
    <property type="component" value="Unassembled WGS sequence"/>
</dbReference>
<protein>
    <recommendedName>
        <fullName evidence="1">NTP pyrophosphohydrolase MazG-like domain-containing protein</fullName>
    </recommendedName>
</protein>
<sequence>MKNPKKKYSPFGKYFAYLDQIDKDLKSTQEFGSFLILSLVEEVGEIARAYLAKHGRKGINIAAQQDETYEQELGDILVSILRFARIKNINLHKRIMYSLNKIKRRQFKAKT</sequence>
<dbReference type="Gene3D" id="1.10.287.1080">
    <property type="entry name" value="MazG-like"/>
    <property type="match status" value="1"/>
</dbReference>
<dbReference type="Pfam" id="PF03819">
    <property type="entry name" value="MazG"/>
    <property type="match status" value="1"/>
</dbReference>
<comment type="caution">
    <text evidence="2">The sequence shown here is derived from an EMBL/GenBank/DDBJ whole genome shotgun (WGS) entry which is preliminary data.</text>
</comment>
<dbReference type="SUPFAM" id="SSF101386">
    <property type="entry name" value="all-alpha NTP pyrophosphatases"/>
    <property type="match status" value="1"/>
</dbReference>
<dbReference type="AlphaFoldDB" id="A0A1F7IMV2"/>
<evidence type="ECO:0000313" key="3">
    <source>
        <dbReference type="Proteomes" id="UP000178040"/>
    </source>
</evidence>
<dbReference type="EMBL" id="MGAI01000025">
    <property type="protein sequence ID" value="OGK44633.1"/>
    <property type="molecule type" value="Genomic_DNA"/>
</dbReference>
<proteinExistence type="predicted"/>